<dbReference type="RefSeq" id="WP_324180076.1">
    <property type="nucleotide sequence ID" value="NZ_BAABAW010000006.1"/>
</dbReference>
<sequence>MISISKKNIKVITYFLLCDMLIGIFVPSIGSLYALTSGPSSPEFSSFEPVATTNLVDPLSGNFTYNLPVIQIPGPDGGGYAMSLSYHSGTSSEEEASWVGHGWTLNPGAINTSVRGYPDDYNNVPVDVYNKTRPSWTMTGSGKANLEVFSQSKKNDDGSRSEQFSLSAGLNVRYNNYQGVSRTTSIGLSKGFGSLSLNRSPTGVTFSAAINPFALLKTGVPDLSYEKAKIKSRTKKNGKQVRDKSGVAAGVRGGGSLNLGSTFGLQSFTDVGQSVSLTKLNGINVNLSYGGQVNLAVAPVGIEGGVYGTFSLNHSAARRTLNASGYLNSSVNARSDYFTEKSQPFDRRDFFIGIPFSSPDNHMLSGEGLSGGFRAFADGPRAYANNDDTKNNIKTYGVGLEGMVGTNIGVGVNLSFGKSTSEMRSRANLGGGSHSDIKYRFYGDKGGKVNFANNDVAYVELGANPDFPGIKQVSTAVKDEGKAFFDASLKSDQNTSSHIEKLSSGGFEIYNESGIKYEYSQPVMIKNTANLSFDVDDKDTVEKNYLAYTETYLKDNYEVEVCAQERVTGEVRRMPYENTSLLKVITTPDYIDLGQAGPDDSDFGGWTSFEYHKKYGEASEEGKWYRWRIPYNGLYYSKNSISDVKDDTGYVSTGEKEVFYLKKVETKTHVAYFVTNKSNAARFGVSGDGSSYLSGSQESRLDGLAAEDLSATIDPASESARSKGTDELEYLEKIVLFSKARMDVPLQVTNFQYDYSLIQNLPNNVNGNYPNNKVSANSGKLTLKKVWSEFEGVVDARISSYKFGYQYTANHQMSTQYSLSAQNPDYGPHVLDAWGYNQFNVKGNTNSAENRHLNLITWPYQGDISPRLFDPAAWQLKQIVLPSGGEILVEYESKDYLYVQDRDAMAMVSLTSASNSYDDPTYTLDLSDIGGYSDGLCEKVNEYFLEGRANGGGDDDVRKRIYFKLLYALENNRADLLGCKSEYITGYAKVKNITCNGSSISITLKGRTNGHYIGEGFTENHIEDNNYRLTPRQACYDYYITQRWGKYTAGCEGAFERKYEAAINNDLLNCGDIGSTSLGKALDALEYAQDGIEGLADRRINTSFPRKNEVCMSLNPQLSYLKIPINKAKRGGGVRVKKLLMYDKGIESGDSATYGQIYRYELEDGRSSGVATNEPQEMREENPLVGFLPKKDQSWINRLVAGKDKEQSEGPIGESLLPSATVGHSRVVVENIHTGKTGTGYTVHEFFTCKDYPYDKLYDYSIYKNGDRQFDFADVRPERGVSFSVLQDNLHDDRLNLPTPYFTYGFDKAWASQGFRFIQNSMHGAPKSVRTYGGTYVPGSTSYISSGQDFYYYEPGEKVKLFTEFDGESAGKYIWDVPGKEMDITQEGYRIDNKDLDFEFEIDVSVGLTLPPPIFVSFGLVFRYKEQLLTKYATSKVIKYPVIQKKTVTYTDNIASTTENLAFDYGTGRPVLTKTYDAFHGIELANSDQVHDGSIYNLNLPAHWNYSGMGQKSDLTNNTNQLLASSGQIVTYGSNANPIDRDGNWTIKTDKIISAGANTYNTLAGVTEWVNNQSVNSVYGSLGNSSVFRMHESYAFKGDVKKSSDRNTDNGKIYEGGIVENFTPFNYKSDVQDQQWVKLNEVTKYSPNGVSLEERDVLGVPSAAKYGYNFTLPTMIAKNATYDEVYFEHFEDKVGTITGLVNNTAHSGIYSKQIISGESLIKNVVARELLTTTGGWLKFWTKSNEDLMNPQVDVNGNVFTPEFMAKTGEWTLYRVFITPQAFVSGQEVLATLSFENPEAYLDDVKFNPKEAQTTSYVYDVKSLRLLTLFDDQHFGLFYQYNGEGQLVRKLIETEKGLKIITETQYNLPKESRERI</sequence>
<keyword evidence="3" id="KW-1185">Reference proteome</keyword>
<dbReference type="Proteomes" id="UP001327027">
    <property type="component" value="Unassembled WGS sequence"/>
</dbReference>
<gene>
    <name evidence="2" type="ORF">U6A24_11270</name>
</gene>
<dbReference type="EMBL" id="JAYKLX010000005">
    <property type="protein sequence ID" value="MEB3346046.1"/>
    <property type="molecule type" value="Genomic_DNA"/>
</dbReference>
<keyword evidence="1" id="KW-1133">Transmembrane helix</keyword>
<evidence type="ECO:0000256" key="1">
    <source>
        <dbReference type="SAM" id="Phobius"/>
    </source>
</evidence>
<proteinExistence type="predicted"/>
<evidence type="ECO:0000313" key="3">
    <source>
        <dbReference type="Proteomes" id="UP001327027"/>
    </source>
</evidence>
<name>A0ABU5ZVY2_9FLAO</name>
<accession>A0ABU5ZVY2</accession>
<reference evidence="2 3" key="1">
    <citation type="journal article" date="2013" name="Int. J. Syst. Evol. Microbiol.">
        <title>Aquimarina gracilis sp. nov., isolated from the gut microflora of a mussel, Mytilus coruscus, and emended description of Aquimarina spongiae.</title>
        <authorList>
            <person name="Park S.C."/>
            <person name="Choe H.N."/>
            <person name="Baik K.S."/>
            <person name="Seong C.N."/>
        </authorList>
    </citation>
    <scope>NUCLEOTIDE SEQUENCE [LARGE SCALE GENOMIC DNA]</scope>
    <source>
        <strain evidence="2 3">PSC32</strain>
    </source>
</reference>
<feature type="transmembrane region" description="Helical" evidence="1">
    <location>
        <begin position="12"/>
        <end position="35"/>
    </location>
</feature>
<keyword evidence="1" id="KW-0812">Transmembrane</keyword>
<protein>
    <recommendedName>
        <fullName evidence="4">YD repeat-containing protein</fullName>
    </recommendedName>
</protein>
<organism evidence="2 3">
    <name type="scientific">Aquimarina gracilis</name>
    <dbReference type="NCBI Taxonomy" id="874422"/>
    <lineage>
        <taxon>Bacteria</taxon>
        <taxon>Pseudomonadati</taxon>
        <taxon>Bacteroidota</taxon>
        <taxon>Flavobacteriia</taxon>
        <taxon>Flavobacteriales</taxon>
        <taxon>Flavobacteriaceae</taxon>
        <taxon>Aquimarina</taxon>
    </lineage>
</organism>
<evidence type="ECO:0008006" key="4">
    <source>
        <dbReference type="Google" id="ProtNLM"/>
    </source>
</evidence>
<evidence type="ECO:0000313" key="2">
    <source>
        <dbReference type="EMBL" id="MEB3346046.1"/>
    </source>
</evidence>
<comment type="caution">
    <text evidence="2">The sequence shown here is derived from an EMBL/GenBank/DDBJ whole genome shotgun (WGS) entry which is preliminary data.</text>
</comment>
<keyword evidence="1" id="KW-0472">Membrane</keyword>